<proteinExistence type="predicted"/>
<evidence type="ECO:0000256" key="1">
    <source>
        <dbReference type="SAM" id="MobiDB-lite"/>
    </source>
</evidence>
<feature type="region of interest" description="Disordered" evidence="1">
    <location>
        <begin position="56"/>
        <end position="78"/>
    </location>
</feature>
<sequence length="88" mass="9402">MGLDPAPDLPEARPDSCTWESILASMIGTTPAAGPLCAEEVHHARSGLEPYIVVGPDHDKPRQGHWPRLGTNRLTGTSGIHLANHSCE</sequence>
<evidence type="ECO:0000313" key="2">
    <source>
        <dbReference type="EMBL" id="KAJ1112245.1"/>
    </source>
</evidence>
<evidence type="ECO:0000313" key="3">
    <source>
        <dbReference type="Proteomes" id="UP001066276"/>
    </source>
</evidence>
<dbReference type="Proteomes" id="UP001066276">
    <property type="component" value="Chromosome 8"/>
</dbReference>
<organism evidence="2 3">
    <name type="scientific">Pleurodeles waltl</name>
    <name type="common">Iberian ribbed newt</name>
    <dbReference type="NCBI Taxonomy" id="8319"/>
    <lineage>
        <taxon>Eukaryota</taxon>
        <taxon>Metazoa</taxon>
        <taxon>Chordata</taxon>
        <taxon>Craniata</taxon>
        <taxon>Vertebrata</taxon>
        <taxon>Euteleostomi</taxon>
        <taxon>Amphibia</taxon>
        <taxon>Batrachia</taxon>
        <taxon>Caudata</taxon>
        <taxon>Salamandroidea</taxon>
        <taxon>Salamandridae</taxon>
        <taxon>Pleurodelinae</taxon>
        <taxon>Pleurodeles</taxon>
    </lineage>
</organism>
<reference evidence="2" key="1">
    <citation type="journal article" date="2022" name="bioRxiv">
        <title>Sequencing and chromosome-scale assembly of the giantPleurodeles waltlgenome.</title>
        <authorList>
            <person name="Brown T."/>
            <person name="Elewa A."/>
            <person name="Iarovenko S."/>
            <person name="Subramanian E."/>
            <person name="Araus A.J."/>
            <person name="Petzold A."/>
            <person name="Susuki M."/>
            <person name="Suzuki K.-i.T."/>
            <person name="Hayashi T."/>
            <person name="Toyoda A."/>
            <person name="Oliveira C."/>
            <person name="Osipova E."/>
            <person name="Leigh N.D."/>
            <person name="Simon A."/>
            <person name="Yun M.H."/>
        </authorList>
    </citation>
    <scope>NUCLEOTIDE SEQUENCE</scope>
    <source>
        <strain evidence="2">20211129_DDA</strain>
        <tissue evidence="2">Liver</tissue>
    </source>
</reference>
<dbReference type="EMBL" id="JANPWB010000012">
    <property type="protein sequence ID" value="KAJ1112245.1"/>
    <property type="molecule type" value="Genomic_DNA"/>
</dbReference>
<name>A0AAV7N865_PLEWA</name>
<dbReference type="AlphaFoldDB" id="A0AAV7N865"/>
<keyword evidence="3" id="KW-1185">Reference proteome</keyword>
<protein>
    <submittedName>
        <fullName evidence="2">Uncharacterized protein</fullName>
    </submittedName>
</protein>
<comment type="caution">
    <text evidence="2">The sequence shown here is derived from an EMBL/GenBank/DDBJ whole genome shotgun (WGS) entry which is preliminary data.</text>
</comment>
<gene>
    <name evidence="2" type="ORF">NDU88_000513</name>
</gene>
<accession>A0AAV7N865</accession>